<feature type="transmembrane region" description="Helical" evidence="1">
    <location>
        <begin position="222"/>
        <end position="244"/>
    </location>
</feature>
<evidence type="ECO:0000256" key="1">
    <source>
        <dbReference type="SAM" id="Phobius"/>
    </source>
</evidence>
<gene>
    <name evidence="2" type="ORF">AB0I48_17695</name>
</gene>
<feature type="transmembrane region" description="Helical" evidence="1">
    <location>
        <begin position="97"/>
        <end position="117"/>
    </location>
</feature>
<comment type="caution">
    <text evidence="2">The sequence shown here is derived from an EMBL/GenBank/DDBJ whole genome shotgun (WGS) entry which is preliminary data.</text>
</comment>
<evidence type="ECO:0000313" key="3">
    <source>
        <dbReference type="Proteomes" id="UP001551695"/>
    </source>
</evidence>
<dbReference type="Proteomes" id="UP001551695">
    <property type="component" value="Unassembled WGS sequence"/>
</dbReference>
<accession>A0ABV3FVE6</accession>
<feature type="transmembrane region" description="Helical" evidence="1">
    <location>
        <begin position="170"/>
        <end position="189"/>
    </location>
</feature>
<sequence length="268" mass="27938">MDRAELVDRGASIADRLTTTQVPPPWWLVVVTGLVALVLVAYGPLWRITRNVVTIAHEGGHALIALLTGRRLDSITLHSDTSGLTVSSGKPYGPGMILTAMAGYPAPPLLGLGFAALLGAERITLMLWTSIVLLAAVLIKVRNVYGLCTVFALAATIFAVSWFGTDTVQAAVAFLGAWFLLLAGARPVIELQRGRSRRLRNTPHNVGSDADQLAGLTRIPGILWVLFFGAIAVAALVVGGGLLLSDATGVCIPVVSGESCPAPASTGG</sequence>
<reference evidence="2 3" key="1">
    <citation type="submission" date="2024-06" db="EMBL/GenBank/DDBJ databases">
        <title>The Natural Products Discovery Center: Release of the First 8490 Sequenced Strains for Exploring Actinobacteria Biosynthetic Diversity.</title>
        <authorList>
            <person name="Kalkreuter E."/>
            <person name="Kautsar S.A."/>
            <person name="Yang D."/>
            <person name="Bader C.D."/>
            <person name="Teijaro C.N."/>
            <person name="Fluegel L."/>
            <person name="Davis C.M."/>
            <person name="Simpson J.R."/>
            <person name="Lauterbach L."/>
            <person name="Steele A.D."/>
            <person name="Gui C."/>
            <person name="Meng S."/>
            <person name="Li G."/>
            <person name="Viehrig K."/>
            <person name="Ye F."/>
            <person name="Su P."/>
            <person name="Kiefer A.F."/>
            <person name="Nichols A."/>
            <person name="Cepeda A.J."/>
            <person name="Yan W."/>
            <person name="Fan B."/>
            <person name="Jiang Y."/>
            <person name="Adhikari A."/>
            <person name="Zheng C.-J."/>
            <person name="Schuster L."/>
            <person name="Cowan T.M."/>
            <person name="Smanski M.J."/>
            <person name="Chevrette M.G."/>
            <person name="De Carvalho L.P.S."/>
            <person name="Shen B."/>
        </authorList>
    </citation>
    <scope>NUCLEOTIDE SEQUENCE [LARGE SCALE GENOMIC DNA]</scope>
    <source>
        <strain evidence="2 3">NPDC050403</strain>
    </source>
</reference>
<proteinExistence type="predicted"/>
<feature type="transmembrane region" description="Helical" evidence="1">
    <location>
        <begin position="144"/>
        <end position="164"/>
    </location>
</feature>
<organism evidence="2 3">
    <name type="scientific">Nocardia aurea</name>
    <dbReference type="NCBI Taxonomy" id="2144174"/>
    <lineage>
        <taxon>Bacteria</taxon>
        <taxon>Bacillati</taxon>
        <taxon>Actinomycetota</taxon>
        <taxon>Actinomycetes</taxon>
        <taxon>Mycobacteriales</taxon>
        <taxon>Nocardiaceae</taxon>
        <taxon>Nocardia</taxon>
    </lineage>
</organism>
<keyword evidence="1" id="KW-0812">Transmembrane</keyword>
<keyword evidence="1" id="KW-1133">Transmembrane helix</keyword>
<keyword evidence="1" id="KW-0472">Membrane</keyword>
<dbReference type="RefSeq" id="WP_355089201.1">
    <property type="nucleotide sequence ID" value="NZ_JBEXKW010000056.1"/>
</dbReference>
<feature type="transmembrane region" description="Helical" evidence="1">
    <location>
        <begin position="26"/>
        <end position="45"/>
    </location>
</feature>
<dbReference type="Pfam" id="PF13398">
    <property type="entry name" value="Peptidase_M50B"/>
    <property type="match status" value="1"/>
</dbReference>
<protein>
    <submittedName>
        <fullName evidence="2">M50 family metallopeptidase</fullName>
    </submittedName>
</protein>
<keyword evidence="3" id="KW-1185">Reference proteome</keyword>
<name>A0ABV3FVE6_9NOCA</name>
<dbReference type="InterPro" id="IPR049500">
    <property type="entry name" value="Peptidase_M50B-like"/>
</dbReference>
<evidence type="ECO:0000313" key="2">
    <source>
        <dbReference type="EMBL" id="MEV0709397.1"/>
    </source>
</evidence>
<dbReference type="EMBL" id="JBFAKC010000007">
    <property type="protein sequence ID" value="MEV0709397.1"/>
    <property type="molecule type" value="Genomic_DNA"/>
</dbReference>